<feature type="transmembrane region" description="Helical" evidence="1">
    <location>
        <begin position="31"/>
        <end position="51"/>
    </location>
</feature>
<evidence type="ECO:0000256" key="1">
    <source>
        <dbReference type="SAM" id="Phobius"/>
    </source>
</evidence>
<comment type="caution">
    <text evidence="2">The sequence shown here is derived from an EMBL/GenBank/DDBJ whole genome shotgun (WGS) entry which is preliminary data.</text>
</comment>
<keyword evidence="1" id="KW-0472">Membrane</keyword>
<dbReference type="AlphaFoldDB" id="A0A368K8Y3"/>
<reference evidence="2 3" key="1">
    <citation type="submission" date="2018-07" db="EMBL/GenBank/DDBJ databases">
        <title>The draft genome of Phyllobacterium salinisoli.</title>
        <authorList>
            <person name="Liu L."/>
            <person name="Li L."/>
            <person name="Zhang X."/>
            <person name="Liang L."/>
        </authorList>
    </citation>
    <scope>NUCLEOTIDE SEQUENCE [LARGE SCALE GENOMIC DNA]</scope>
    <source>
        <strain evidence="2 3">LLAN61</strain>
    </source>
</reference>
<keyword evidence="1" id="KW-1133">Transmembrane helix</keyword>
<gene>
    <name evidence="2" type="ORF">DUT91_02640</name>
</gene>
<dbReference type="Proteomes" id="UP000253420">
    <property type="component" value="Unassembled WGS sequence"/>
</dbReference>
<dbReference type="EMBL" id="QOZG01000001">
    <property type="protein sequence ID" value="RCS25691.1"/>
    <property type="molecule type" value="Genomic_DNA"/>
</dbReference>
<accession>A0A368K8Y3</accession>
<evidence type="ECO:0000313" key="3">
    <source>
        <dbReference type="Proteomes" id="UP000253420"/>
    </source>
</evidence>
<sequence length="126" mass="13461">MMLLGFNCNSSAAGAAVEAPMIYRLPMDHRLKGILAAAGLVGIVTSVTLVFTDIPKAEIDTAAPRLISECEKEVVDAILAPAANDIGKHAMAVQIRQCDKLGLVTPEEKEFFLSSSLGDELRKEGY</sequence>
<protein>
    <submittedName>
        <fullName evidence="2">Uncharacterized protein</fullName>
    </submittedName>
</protein>
<name>A0A368K8Y3_9HYPH</name>
<evidence type="ECO:0000313" key="2">
    <source>
        <dbReference type="EMBL" id="RCS25691.1"/>
    </source>
</evidence>
<organism evidence="2 3">
    <name type="scientific">Phyllobacterium salinisoli</name>
    <dbReference type="NCBI Taxonomy" id="1899321"/>
    <lineage>
        <taxon>Bacteria</taxon>
        <taxon>Pseudomonadati</taxon>
        <taxon>Pseudomonadota</taxon>
        <taxon>Alphaproteobacteria</taxon>
        <taxon>Hyphomicrobiales</taxon>
        <taxon>Phyllobacteriaceae</taxon>
        <taxon>Phyllobacterium</taxon>
    </lineage>
</organism>
<keyword evidence="1" id="KW-0812">Transmembrane</keyword>
<proteinExistence type="predicted"/>
<keyword evidence="3" id="KW-1185">Reference proteome</keyword>